<proteinExistence type="predicted"/>
<dbReference type="SUPFAM" id="SSF47384">
    <property type="entry name" value="Homodimeric domain of signal transducing histidine kinase"/>
    <property type="match status" value="1"/>
</dbReference>
<organism evidence="9 10">
    <name type="scientific">Chitinophaga japonensis</name>
    <name type="common">Flexibacter japonensis</name>
    <dbReference type="NCBI Taxonomy" id="104662"/>
    <lineage>
        <taxon>Bacteria</taxon>
        <taxon>Pseudomonadati</taxon>
        <taxon>Bacteroidota</taxon>
        <taxon>Chitinophagia</taxon>
        <taxon>Chitinophagales</taxon>
        <taxon>Chitinophagaceae</taxon>
        <taxon>Chitinophaga</taxon>
    </lineage>
</organism>
<dbReference type="InterPro" id="IPR036890">
    <property type="entry name" value="HATPase_C_sf"/>
</dbReference>
<evidence type="ECO:0000259" key="8">
    <source>
        <dbReference type="PROSITE" id="PS50109"/>
    </source>
</evidence>
<dbReference type="InterPro" id="IPR004358">
    <property type="entry name" value="Sig_transdc_His_kin-like_C"/>
</dbReference>
<feature type="transmembrane region" description="Helical" evidence="7">
    <location>
        <begin position="105"/>
        <end position="124"/>
    </location>
</feature>
<dbReference type="Gene3D" id="1.10.287.130">
    <property type="match status" value="1"/>
</dbReference>
<dbReference type="SMART" id="SM00387">
    <property type="entry name" value="HATPase_c"/>
    <property type="match status" value="1"/>
</dbReference>
<dbReference type="Gene3D" id="3.30.565.10">
    <property type="entry name" value="Histidine kinase-like ATPase, C-terminal domain"/>
    <property type="match status" value="1"/>
</dbReference>
<dbReference type="PANTHER" id="PTHR43047">
    <property type="entry name" value="TWO-COMPONENT HISTIDINE PROTEIN KINASE"/>
    <property type="match status" value="1"/>
</dbReference>
<keyword evidence="7" id="KW-1133">Transmembrane helix</keyword>
<evidence type="ECO:0000256" key="2">
    <source>
        <dbReference type="ARBA" id="ARBA00012438"/>
    </source>
</evidence>
<keyword evidence="6" id="KW-0175">Coiled coil</keyword>
<dbReference type="GO" id="GO:0000155">
    <property type="term" value="F:phosphorelay sensor kinase activity"/>
    <property type="evidence" value="ECO:0007669"/>
    <property type="project" value="InterPro"/>
</dbReference>
<evidence type="ECO:0000256" key="1">
    <source>
        <dbReference type="ARBA" id="ARBA00000085"/>
    </source>
</evidence>
<sequence>MKSFVKHVINTGIRPEYPFEEQKKIRSLNVGGLIGAVLAVTYCGLNIFTAHYLLALCYFLLLLLIQVIFLLQHYGARRLVRFMGIFGIIIFCGFIGLGYQNSTELLLLSNVAVIVLLLDSWWLIGVLTLLDMFAFIFVCIYNAGHPPLIEPLPPSRNIISVISFFVLTGMALLYYKYEQQRYRERLEALNRQNEEKALRLENLNRAKEKILSILAHDLRQPLTSMKSLLLLDEDLSPDLFKDFAARARNSLDNVLLSLENTLRWSHTQLKGMSANPRYCSVYDILDQLHDQFTPQLQEKQLSFSLSVTKDTLAYADADHLAIILRNLLSNAVKFTPREGSITATVKAVNGEVEISMADSGIGMDAPLQERLFDLEQHFTRYGTDNEHGTGLGLLVVKELTELNHGRVHLSSETGKGSVFSILLPASAT</sequence>
<dbReference type="Pfam" id="PF02518">
    <property type="entry name" value="HATPase_c"/>
    <property type="match status" value="1"/>
</dbReference>
<comment type="catalytic activity">
    <reaction evidence="1">
        <text>ATP + protein L-histidine = ADP + protein N-phospho-L-histidine.</text>
        <dbReference type="EC" id="2.7.13.3"/>
    </reaction>
</comment>
<feature type="transmembrane region" description="Helical" evidence="7">
    <location>
        <begin position="53"/>
        <end position="72"/>
    </location>
</feature>
<dbReference type="OrthoDB" id="9810447at2"/>
<feature type="domain" description="Histidine kinase" evidence="8">
    <location>
        <begin position="213"/>
        <end position="427"/>
    </location>
</feature>
<feature type="transmembrane region" description="Helical" evidence="7">
    <location>
        <begin position="157"/>
        <end position="175"/>
    </location>
</feature>
<evidence type="ECO:0000256" key="3">
    <source>
        <dbReference type="ARBA" id="ARBA00022553"/>
    </source>
</evidence>
<keyword evidence="10" id="KW-1185">Reference proteome</keyword>
<dbReference type="Proteomes" id="UP000316778">
    <property type="component" value="Unassembled WGS sequence"/>
</dbReference>
<evidence type="ECO:0000256" key="7">
    <source>
        <dbReference type="SAM" id="Phobius"/>
    </source>
</evidence>
<keyword evidence="3" id="KW-0597">Phosphoprotein</keyword>
<name>A0A562T4H6_CHIJA</name>
<dbReference type="GO" id="GO:0009927">
    <property type="term" value="F:histidine phosphotransfer kinase activity"/>
    <property type="evidence" value="ECO:0007669"/>
    <property type="project" value="TreeGrafter"/>
</dbReference>
<evidence type="ECO:0000313" key="10">
    <source>
        <dbReference type="Proteomes" id="UP000316778"/>
    </source>
</evidence>
<accession>A0A562T4H6</accession>
<dbReference type="PROSITE" id="PS50109">
    <property type="entry name" value="HIS_KIN"/>
    <property type="match status" value="1"/>
</dbReference>
<dbReference type="InterPro" id="IPR036097">
    <property type="entry name" value="HisK_dim/P_sf"/>
</dbReference>
<feature type="coiled-coil region" evidence="6">
    <location>
        <begin position="179"/>
        <end position="209"/>
    </location>
</feature>
<evidence type="ECO:0000313" key="9">
    <source>
        <dbReference type="EMBL" id="TWI88273.1"/>
    </source>
</evidence>
<evidence type="ECO:0000256" key="5">
    <source>
        <dbReference type="ARBA" id="ARBA00022777"/>
    </source>
</evidence>
<evidence type="ECO:0000256" key="4">
    <source>
        <dbReference type="ARBA" id="ARBA00022679"/>
    </source>
</evidence>
<feature type="transmembrane region" description="Helical" evidence="7">
    <location>
        <begin position="28"/>
        <end position="47"/>
    </location>
</feature>
<dbReference type="AlphaFoldDB" id="A0A562T4H6"/>
<dbReference type="InterPro" id="IPR003594">
    <property type="entry name" value="HATPase_dom"/>
</dbReference>
<feature type="transmembrane region" description="Helical" evidence="7">
    <location>
        <begin position="79"/>
        <end position="99"/>
    </location>
</feature>
<reference evidence="9 10" key="1">
    <citation type="journal article" date="2013" name="Stand. Genomic Sci.">
        <title>Genomic Encyclopedia of Type Strains, Phase I: The one thousand microbial genomes (KMG-I) project.</title>
        <authorList>
            <person name="Kyrpides N.C."/>
            <person name="Woyke T."/>
            <person name="Eisen J.A."/>
            <person name="Garrity G."/>
            <person name="Lilburn T.G."/>
            <person name="Beck B.J."/>
            <person name="Whitman W.B."/>
            <person name="Hugenholtz P."/>
            <person name="Klenk H.P."/>
        </authorList>
    </citation>
    <scope>NUCLEOTIDE SEQUENCE [LARGE SCALE GENOMIC DNA]</scope>
    <source>
        <strain evidence="9 10">DSM 13484</strain>
    </source>
</reference>
<dbReference type="InterPro" id="IPR005467">
    <property type="entry name" value="His_kinase_dom"/>
</dbReference>
<keyword evidence="5 9" id="KW-0418">Kinase</keyword>
<dbReference type="PANTHER" id="PTHR43047:SF72">
    <property type="entry name" value="OSMOSENSING HISTIDINE PROTEIN KINASE SLN1"/>
    <property type="match status" value="1"/>
</dbReference>
<dbReference type="InterPro" id="IPR003661">
    <property type="entry name" value="HisK_dim/P_dom"/>
</dbReference>
<keyword evidence="7" id="KW-0812">Transmembrane</keyword>
<feature type="transmembrane region" description="Helical" evidence="7">
    <location>
        <begin position="129"/>
        <end position="145"/>
    </location>
</feature>
<dbReference type="RefSeq" id="WP_145713372.1">
    <property type="nucleotide sequence ID" value="NZ_BAAAFY010000001.1"/>
</dbReference>
<comment type="caution">
    <text evidence="9">The sequence shown here is derived from an EMBL/GenBank/DDBJ whole genome shotgun (WGS) entry which is preliminary data.</text>
</comment>
<dbReference type="EMBL" id="VLLG01000003">
    <property type="protein sequence ID" value="TWI88273.1"/>
    <property type="molecule type" value="Genomic_DNA"/>
</dbReference>
<dbReference type="EC" id="2.7.13.3" evidence="2"/>
<dbReference type="GO" id="GO:0005886">
    <property type="term" value="C:plasma membrane"/>
    <property type="evidence" value="ECO:0007669"/>
    <property type="project" value="TreeGrafter"/>
</dbReference>
<dbReference type="SUPFAM" id="SSF55874">
    <property type="entry name" value="ATPase domain of HSP90 chaperone/DNA topoisomerase II/histidine kinase"/>
    <property type="match status" value="1"/>
</dbReference>
<dbReference type="PRINTS" id="PR00344">
    <property type="entry name" value="BCTRLSENSOR"/>
</dbReference>
<dbReference type="SMART" id="SM00388">
    <property type="entry name" value="HisKA"/>
    <property type="match status" value="1"/>
</dbReference>
<gene>
    <name evidence="9" type="ORF">LX66_2358</name>
</gene>
<keyword evidence="7" id="KW-0472">Membrane</keyword>
<evidence type="ECO:0000256" key="6">
    <source>
        <dbReference type="SAM" id="Coils"/>
    </source>
</evidence>
<protein>
    <recommendedName>
        <fullName evidence="2">histidine kinase</fullName>
        <ecNumber evidence="2">2.7.13.3</ecNumber>
    </recommendedName>
</protein>
<keyword evidence="4" id="KW-0808">Transferase</keyword>